<dbReference type="Gramene" id="Mp5g15440.1">
    <property type="protein sequence ID" value="Mp5g15440.1.cds"/>
    <property type="gene ID" value="Mp5g15440"/>
</dbReference>
<evidence type="ECO:0000256" key="1">
    <source>
        <dbReference type="SAM" id="MobiDB-lite"/>
    </source>
</evidence>
<name>A0A2R6WNM0_MARPO</name>
<organism evidence="2 3">
    <name type="scientific">Marchantia polymorpha</name>
    <name type="common">Common liverwort</name>
    <name type="synonym">Marchantia aquatica</name>
    <dbReference type="NCBI Taxonomy" id="3197"/>
    <lineage>
        <taxon>Eukaryota</taxon>
        <taxon>Viridiplantae</taxon>
        <taxon>Streptophyta</taxon>
        <taxon>Embryophyta</taxon>
        <taxon>Marchantiophyta</taxon>
        <taxon>Marchantiopsida</taxon>
        <taxon>Marchantiidae</taxon>
        <taxon>Marchantiales</taxon>
        <taxon>Marchantiaceae</taxon>
        <taxon>Marchantia</taxon>
    </lineage>
</organism>
<dbReference type="GO" id="GO:0005739">
    <property type="term" value="C:mitochondrion"/>
    <property type="evidence" value="ECO:0000318"/>
    <property type="project" value="GO_Central"/>
</dbReference>
<dbReference type="EMBL" id="KZ772743">
    <property type="protein sequence ID" value="PTQ35451.1"/>
    <property type="molecule type" value="Genomic_DNA"/>
</dbReference>
<gene>
    <name evidence="2" type="ORF">MARPO_0071s0065</name>
</gene>
<dbReference type="EMBL" id="KZ772743">
    <property type="protein sequence ID" value="PTQ35450.1"/>
    <property type="molecule type" value="Genomic_DNA"/>
</dbReference>
<dbReference type="PANTHER" id="PTHR34290:SF2">
    <property type="entry name" value="OS04G0668800 PROTEIN"/>
    <property type="match status" value="1"/>
</dbReference>
<reference evidence="2" key="2">
    <citation type="submission" date="2017-12" db="EMBL/GenBank/DDBJ databases">
        <title>WGS assembly of Marchantia polymorpha.</title>
        <authorList>
            <person name="Bowman J.L."/>
            <person name="Kohchi T."/>
            <person name="Yamato K.T."/>
            <person name="Jenkins J."/>
            <person name="Shu S."/>
            <person name="Ishizaki K."/>
            <person name="Yamaoka S."/>
            <person name="Nishihama R."/>
            <person name="Nakamura Y."/>
            <person name="Berger F."/>
            <person name="Adam C."/>
            <person name="Aki S.S."/>
            <person name="Althoff F."/>
            <person name="Araki T."/>
            <person name="Arteaga-Vazquez M.A."/>
            <person name="Balasubrmanian S."/>
            <person name="Bauer D."/>
            <person name="Boehm C.R."/>
            <person name="Briginshaw L."/>
            <person name="Caballero-Perez J."/>
            <person name="Catarino B."/>
            <person name="Chen F."/>
            <person name="Chiyoda S."/>
            <person name="Chovatia M."/>
            <person name="Davies K.M."/>
            <person name="Delmans M."/>
            <person name="Demura T."/>
            <person name="Dierschke T."/>
            <person name="Dolan L."/>
            <person name="Dorantes-Acosta A.E."/>
            <person name="Eklund D.M."/>
            <person name="Florent S.N."/>
            <person name="Flores-Sandoval E."/>
            <person name="Fujiyama A."/>
            <person name="Fukuzawa H."/>
            <person name="Galik B."/>
            <person name="Grimanelli D."/>
            <person name="Grimwood J."/>
            <person name="Grossniklaus U."/>
            <person name="Hamada T."/>
            <person name="Haseloff J."/>
            <person name="Hetherington A.J."/>
            <person name="Higo A."/>
            <person name="Hirakawa Y."/>
            <person name="Hundley H.N."/>
            <person name="Ikeda Y."/>
            <person name="Inoue K."/>
            <person name="Inoue S."/>
            <person name="Ishida S."/>
            <person name="Jia Q."/>
            <person name="Kakita M."/>
            <person name="Kanazawa T."/>
            <person name="Kawai Y."/>
            <person name="Kawashima T."/>
            <person name="Kennedy M."/>
            <person name="Kinose K."/>
            <person name="Kinoshita T."/>
            <person name="Kohara Y."/>
            <person name="Koide E."/>
            <person name="Komatsu K."/>
            <person name="Kopischke S."/>
            <person name="Kubo M."/>
            <person name="Kyozuka J."/>
            <person name="Lagercrantz U."/>
            <person name="Lin S.S."/>
            <person name="Lindquist E."/>
            <person name="Lipzen A.M."/>
            <person name="Lu C."/>
            <person name="Luna E.D."/>
            <person name="Martienssen R.A."/>
            <person name="Minamino N."/>
            <person name="Mizutani M."/>
            <person name="Mizutani M."/>
            <person name="Mochizuki N."/>
            <person name="Monte I."/>
            <person name="Mosher R."/>
            <person name="Nagasaki H."/>
            <person name="Nakagami H."/>
            <person name="Naramoto S."/>
            <person name="Nishitani K."/>
            <person name="Ohtani M."/>
            <person name="Okamoto T."/>
            <person name="Okumura M."/>
            <person name="Phillips J."/>
            <person name="Pollak B."/>
            <person name="Reinders A."/>
            <person name="Roevekamp M."/>
            <person name="Sano R."/>
            <person name="Sawa S."/>
            <person name="Schmid M.W."/>
            <person name="Shirakawa M."/>
            <person name="Solano R."/>
            <person name="Spunde A."/>
            <person name="Suetsugu N."/>
            <person name="Sugano S."/>
            <person name="Sugiyama A."/>
            <person name="Sun R."/>
            <person name="Suzuki Y."/>
            <person name="Takenaka M."/>
            <person name="Takezawa D."/>
            <person name="Tomogane H."/>
            <person name="Tsuzuki M."/>
            <person name="Ueda T."/>
            <person name="Umeda M."/>
            <person name="Ward J.M."/>
            <person name="Watanabe Y."/>
            <person name="Yazaki K."/>
            <person name="Yokoyama R."/>
            <person name="Yoshitake Y."/>
            <person name="Yotsui I."/>
            <person name="Zachgo S."/>
            <person name="Schmutz J."/>
        </authorList>
    </citation>
    <scope>NUCLEOTIDE SEQUENCE [LARGE SCALE GENOMIC DNA]</scope>
    <source>
        <strain evidence="2">Tak-1</strain>
    </source>
</reference>
<dbReference type="Gramene" id="Mp5g15440.2">
    <property type="protein sequence ID" value="Mp5g15440.2.cds"/>
    <property type="gene ID" value="Mp5g15440"/>
</dbReference>
<dbReference type="PANTHER" id="PTHR34290">
    <property type="entry name" value="SI:CH73-390P7.2"/>
    <property type="match status" value="1"/>
</dbReference>
<keyword evidence="3" id="KW-1185">Reference proteome</keyword>
<dbReference type="Proteomes" id="UP000244005">
    <property type="component" value="Unassembled WGS sequence"/>
</dbReference>
<accession>A0A2R6WNM0</accession>
<evidence type="ECO:0000313" key="3">
    <source>
        <dbReference type="Proteomes" id="UP000244005"/>
    </source>
</evidence>
<sequence>MASVSGALRPCLLPGSTLRSIPRCYAGRNKFTVGALWDQVSGRSGVVKGANWNPDLTGGAASPFANNRTERVLFYGAAEIQKELSSGSHCLKSFCTKAVGGPTSSATQAGAESRTSIEQESNLEDPDSPSTWTIKMLYDGDCPLCMREVDMLRGRNKTYGTIKFVDISSDSYSPEENSDIDFEEAMGRIHAILRDGTILTNVAAFKRLYEEVGLGWVYAVTNFEPVGKLADSVYSFWAKYRLPLTGRPPLIEVLETRRQKQAESCDIGGCRTD</sequence>
<dbReference type="GO" id="GO:0042246">
    <property type="term" value="P:tissue regeneration"/>
    <property type="evidence" value="ECO:0007669"/>
    <property type="project" value="EnsemblPlants"/>
</dbReference>
<reference evidence="3" key="1">
    <citation type="journal article" date="2017" name="Cell">
        <title>Insights into land plant evolution garnered from the Marchantia polymorpha genome.</title>
        <authorList>
            <person name="Bowman J.L."/>
            <person name="Kohchi T."/>
            <person name="Yamato K.T."/>
            <person name="Jenkins J."/>
            <person name="Shu S."/>
            <person name="Ishizaki K."/>
            <person name="Yamaoka S."/>
            <person name="Nishihama R."/>
            <person name="Nakamura Y."/>
            <person name="Berger F."/>
            <person name="Adam C."/>
            <person name="Aki S.S."/>
            <person name="Althoff F."/>
            <person name="Araki T."/>
            <person name="Arteaga-Vazquez M.A."/>
            <person name="Balasubrmanian S."/>
            <person name="Barry K."/>
            <person name="Bauer D."/>
            <person name="Boehm C.R."/>
            <person name="Briginshaw L."/>
            <person name="Caballero-Perez J."/>
            <person name="Catarino B."/>
            <person name="Chen F."/>
            <person name="Chiyoda S."/>
            <person name="Chovatia M."/>
            <person name="Davies K.M."/>
            <person name="Delmans M."/>
            <person name="Demura T."/>
            <person name="Dierschke T."/>
            <person name="Dolan L."/>
            <person name="Dorantes-Acosta A.E."/>
            <person name="Eklund D.M."/>
            <person name="Florent S.N."/>
            <person name="Flores-Sandoval E."/>
            <person name="Fujiyama A."/>
            <person name="Fukuzawa H."/>
            <person name="Galik B."/>
            <person name="Grimanelli D."/>
            <person name="Grimwood J."/>
            <person name="Grossniklaus U."/>
            <person name="Hamada T."/>
            <person name="Haseloff J."/>
            <person name="Hetherington A.J."/>
            <person name="Higo A."/>
            <person name="Hirakawa Y."/>
            <person name="Hundley H.N."/>
            <person name="Ikeda Y."/>
            <person name="Inoue K."/>
            <person name="Inoue S.I."/>
            <person name="Ishida S."/>
            <person name="Jia Q."/>
            <person name="Kakita M."/>
            <person name="Kanazawa T."/>
            <person name="Kawai Y."/>
            <person name="Kawashima T."/>
            <person name="Kennedy M."/>
            <person name="Kinose K."/>
            <person name="Kinoshita T."/>
            <person name="Kohara Y."/>
            <person name="Koide E."/>
            <person name="Komatsu K."/>
            <person name="Kopischke S."/>
            <person name="Kubo M."/>
            <person name="Kyozuka J."/>
            <person name="Lagercrantz U."/>
            <person name="Lin S.S."/>
            <person name="Lindquist E."/>
            <person name="Lipzen A.M."/>
            <person name="Lu C.W."/>
            <person name="De Luna E."/>
            <person name="Martienssen R.A."/>
            <person name="Minamino N."/>
            <person name="Mizutani M."/>
            <person name="Mizutani M."/>
            <person name="Mochizuki N."/>
            <person name="Monte I."/>
            <person name="Mosher R."/>
            <person name="Nagasaki H."/>
            <person name="Nakagami H."/>
            <person name="Naramoto S."/>
            <person name="Nishitani K."/>
            <person name="Ohtani M."/>
            <person name="Okamoto T."/>
            <person name="Okumura M."/>
            <person name="Phillips J."/>
            <person name="Pollak B."/>
            <person name="Reinders A."/>
            <person name="Rovekamp M."/>
            <person name="Sano R."/>
            <person name="Sawa S."/>
            <person name="Schmid M.W."/>
            <person name="Shirakawa M."/>
            <person name="Solano R."/>
            <person name="Spunde A."/>
            <person name="Suetsugu N."/>
            <person name="Sugano S."/>
            <person name="Sugiyama A."/>
            <person name="Sun R."/>
            <person name="Suzuki Y."/>
            <person name="Takenaka M."/>
            <person name="Takezawa D."/>
            <person name="Tomogane H."/>
            <person name="Tsuzuki M."/>
            <person name="Ueda T."/>
            <person name="Umeda M."/>
            <person name="Ward J.M."/>
            <person name="Watanabe Y."/>
            <person name="Yazaki K."/>
            <person name="Yokoyama R."/>
            <person name="Yoshitake Y."/>
            <person name="Yotsui I."/>
            <person name="Zachgo S."/>
            <person name="Schmutz J."/>
        </authorList>
    </citation>
    <scope>NUCLEOTIDE SEQUENCE [LARGE SCALE GENOMIC DNA]</scope>
    <source>
        <strain evidence="3">Tak-1</strain>
    </source>
</reference>
<dbReference type="OrthoDB" id="441708at2759"/>
<protein>
    <recommendedName>
        <fullName evidence="4">Thiol-disulfide oxidoreductase DCC</fullName>
    </recommendedName>
</protein>
<proteinExistence type="predicted"/>
<dbReference type="GO" id="GO:0015035">
    <property type="term" value="F:protein-disulfide reductase activity"/>
    <property type="evidence" value="ECO:0000318"/>
    <property type="project" value="GO_Central"/>
</dbReference>
<dbReference type="AlphaFoldDB" id="A0A2R6WNM0"/>
<feature type="region of interest" description="Disordered" evidence="1">
    <location>
        <begin position="100"/>
        <end position="129"/>
    </location>
</feature>
<dbReference type="Pfam" id="PF04134">
    <property type="entry name" value="DCC1-like"/>
    <property type="match status" value="1"/>
</dbReference>
<dbReference type="InterPro" id="IPR044691">
    <property type="entry name" value="DCC1_Trx"/>
</dbReference>
<dbReference type="InterPro" id="IPR007263">
    <property type="entry name" value="DCC1-like"/>
</dbReference>
<evidence type="ECO:0000313" key="2">
    <source>
        <dbReference type="EMBL" id="PTQ35451.1"/>
    </source>
</evidence>
<feature type="compositionally biased region" description="Polar residues" evidence="1">
    <location>
        <begin position="102"/>
        <end position="120"/>
    </location>
</feature>
<evidence type="ECO:0008006" key="4">
    <source>
        <dbReference type="Google" id="ProtNLM"/>
    </source>
</evidence>